<name>L1I498_GUITC</name>
<dbReference type="PROSITE" id="PS50106">
    <property type="entry name" value="PDZ"/>
    <property type="match status" value="1"/>
</dbReference>
<dbReference type="RefSeq" id="XP_005817862.1">
    <property type="nucleotide sequence ID" value="XM_005817805.1"/>
</dbReference>
<reference evidence="4" key="3">
    <citation type="submission" date="2015-06" db="UniProtKB">
        <authorList>
            <consortium name="EnsemblProtists"/>
        </authorList>
    </citation>
    <scope>IDENTIFICATION</scope>
</reference>
<evidence type="ECO:0000259" key="2">
    <source>
        <dbReference type="PROSITE" id="PS50106"/>
    </source>
</evidence>
<dbReference type="InterPro" id="IPR001478">
    <property type="entry name" value="PDZ"/>
</dbReference>
<dbReference type="EnsemblProtists" id="EKX30882">
    <property type="protein sequence ID" value="EKX30882"/>
    <property type="gene ID" value="GUITHDRAFT_122911"/>
</dbReference>
<dbReference type="AlphaFoldDB" id="L1I498"/>
<dbReference type="SUPFAM" id="SSF48371">
    <property type="entry name" value="ARM repeat"/>
    <property type="match status" value="1"/>
</dbReference>
<dbReference type="EMBL" id="JH993478">
    <property type="protein sequence ID" value="EKX30882.1"/>
    <property type="molecule type" value="Genomic_DNA"/>
</dbReference>
<dbReference type="HOGENOM" id="CLU_427939_0_0_1"/>
<dbReference type="KEGG" id="gtt:GUITHDRAFT_122911"/>
<feature type="compositionally biased region" description="Basic residues" evidence="1">
    <location>
        <begin position="16"/>
        <end position="26"/>
    </location>
</feature>
<dbReference type="Gene3D" id="1.25.10.10">
    <property type="entry name" value="Leucine-rich Repeat Variant"/>
    <property type="match status" value="1"/>
</dbReference>
<evidence type="ECO:0000313" key="5">
    <source>
        <dbReference type="Proteomes" id="UP000011087"/>
    </source>
</evidence>
<dbReference type="InterPro" id="IPR036034">
    <property type="entry name" value="PDZ_sf"/>
</dbReference>
<feature type="compositionally biased region" description="Basic and acidic residues" evidence="1">
    <location>
        <begin position="28"/>
        <end position="58"/>
    </location>
</feature>
<evidence type="ECO:0000313" key="4">
    <source>
        <dbReference type="EnsemblProtists" id="EKX30882"/>
    </source>
</evidence>
<accession>L1I498</accession>
<reference evidence="3 5" key="1">
    <citation type="journal article" date="2012" name="Nature">
        <title>Algal genomes reveal evolutionary mosaicism and the fate of nucleomorphs.</title>
        <authorList>
            <consortium name="DOE Joint Genome Institute"/>
            <person name="Curtis B.A."/>
            <person name="Tanifuji G."/>
            <person name="Burki F."/>
            <person name="Gruber A."/>
            <person name="Irimia M."/>
            <person name="Maruyama S."/>
            <person name="Arias M.C."/>
            <person name="Ball S.G."/>
            <person name="Gile G.H."/>
            <person name="Hirakawa Y."/>
            <person name="Hopkins J.F."/>
            <person name="Kuo A."/>
            <person name="Rensing S.A."/>
            <person name="Schmutz J."/>
            <person name="Symeonidi A."/>
            <person name="Elias M."/>
            <person name="Eveleigh R.J."/>
            <person name="Herman E.K."/>
            <person name="Klute M.J."/>
            <person name="Nakayama T."/>
            <person name="Obornik M."/>
            <person name="Reyes-Prieto A."/>
            <person name="Armbrust E.V."/>
            <person name="Aves S.J."/>
            <person name="Beiko R.G."/>
            <person name="Coutinho P."/>
            <person name="Dacks J.B."/>
            <person name="Durnford D.G."/>
            <person name="Fast N.M."/>
            <person name="Green B.R."/>
            <person name="Grisdale C.J."/>
            <person name="Hempel F."/>
            <person name="Henrissat B."/>
            <person name="Hoppner M.P."/>
            <person name="Ishida K."/>
            <person name="Kim E."/>
            <person name="Koreny L."/>
            <person name="Kroth P.G."/>
            <person name="Liu Y."/>
            <person name="Malik S.B."/>
            <person name="Maier U.G."/>
            <person name="McRose D."/>
            <person name="Mock T."/>
            <person name="Neilson J.A."/>
            <person name="Onodera N.T."/>
            <person name="Poole A.M."/>
            <person name="Pritham E.J."/>
            <person name="Richards T.A."/>
            <person name="Rocap G."/>
            <person name="Roy S.W."/>
            <person name="Sarai C."/>
            <person name="Schaack S."/>
            <person name="Shirato S."/>
            <person name="Slamovits C.H."/>
            <person name="Spencer D.F."/>
            <person name="Suzuki S."/>
            <person name="Worden A.Z."/>
            <person name="Zauner S."/>
            <person name="Barry K."/>
            <person name="Bell C."/>
            <person name="Bharti A.K."/>
            <person name="Crow J.A."/>
            <person name="Grimwood J."/>
            <person name="Kramer R."/>
            <person name="Lindquist E."/>
            <person name="Lucas S."/>
            <person name="Salamov A."/>
            <person name="McFadden G.I."/>
            <person name="Lane C.E."/>
            <person name="Keeling P.J."/>
            <person name="Gray M.W."/>
            <person name="Grigoriev I.V."/>
            <person name="Archibald J.M."/>
        </authorList>
    </citation>
    <scope>NUCLEOTIDE SEQUENCE</scope>
    <source>
        <strain evidence="3 5">CCMP2712</strain>
    </source>
</reference>
<dbReference type="Gene3D" id="2.30.42.10">
    <property type="match status" value="1"/>
</dbReference>
<reference evidence="5" key="2">
    <citation type="submission" date="2012-11" db="EMBL/GenBank/DDBJ databases">
        <authorList>
            <person name="Kuo A."/>
            <person name="Curtis B.A."/>
            <person name="Tanifuji G."/>
            <person name="Burki F."/>
            <person name="Gruber A."/>
            <person name="Irimia M."/>
            <person name="Maruyama S."/>
            <person name="Arias M.C."/>
            <person name="Ball S.G."/>
            <person name="Gile G.H."/>
            <person name="Hirakawa Y."/>
            <person name="Hopkins J.F."/>
            <person name="Rensing S.A."/>
            <person name="Schmutz J."/>
            <person name="Symeonidi A."/>
            <person name="Elias M."/>
            <person name="Eveleigh R.J."/>
            <person name="Herman E.K."/>
            <person name="Klute M.J."/>
            <person name="Nakayama T."/>
            <person name="Obornik M."/>
            <person name="Reyes-Prieto A."/>
            <person name="Armbrust E.V."/>
            <person name="Aves S.J."/>
            <person name="Beiko R.G."/>
            <person name="Coutinho P."/>
            <person name="Dacks J.B."/>
            <person name="Durnford D.G."/>
            <person name="Fast N.M."/>
            <person name="Green B.R."/>
            <person name="Grisdale C."/>
            <person name="Hempe F."/>
            <person name="Henrissat B."/>
            <person name="Hoppner M.P."/>
            <person name="Ishida K.-I."/>
            <person name="Kim E."/>
            <person name="Koreny L."/>
            <person name="Kroth P.G."/>
            <person name="Liu Y."/>
            <person name="Malik S.-B."/>
            <person name="Maier U.G."/>
            <person name="McRose D."/>
            <person name="Mock T."/>
            <person name="Neilson J.A."/>
            <person name="Onodera N.T."/>
            <person name="Poole A.M."/>
            <person name="Pritham E.J."/>
            <person name="Richards T.A."/>
            <person name="Rocap G."/>
            <person name="Roy S.W."/>
            <person name="Sarai C."/>
            <person name="Schaack S."/>
            <person name="Shirato S."/>
            <person name="Slamovits C.H."/>
            <person name="Spencer D.F."/>
            <person name="Suzuki S."/>
            <person name="Worden A.Z."/>
            <person name="Zauner S."/>
            <person name="Barry K."/>
            <person name="Bell C."/>
            <person name="Bharti A.K."/>
            <person name="Crow J.A."/>
            <person name="Grimwood J."/>
            <person name="Kramer R."/>
            <person name="Lindquist E."/>
            <person name="Lucas S."/>
            <person name="Salamov A."/>
            <person name="McFadden G.I."/>
            <person name="Lane C.E."/>
            <person name="Keeling P.J."/>
            <person name="Gray M.W."/>
            <person name="Grigoriev I.V."/>
            <person name="Archibald J.M."/>
        </authorList>
    </citation>
    <scope>NUCLEOTIDE SEQUENCE</scope>
    <source>
        <strain evidence="5">CCMP2712</strain>
    </source>
</reference>
<keyword evidence="5" id="KW-1185">Reference proteome</keyword>
<dbReference type="InterPro" id="IPR016024">
    <property type="entry name" value="ARM-type_fold"/>
</dbReference>
<dbReference type="Proteomes" id="UP000011087">
    <property type="component" value="Unassembled WGS sequence"/>
</dbReference>
<feature type="region of interest" description="Disordered" evidence="1">
    <location>
        <begin position="1"/>
        <end position="72"/>
    </location>
</feature>
<protein>
    <recommendedName>
        <fullName evidence="2">PDZ domain-containing protein</fullName>
    </recommendedName>
</protein>
<dbReference type="Pfam" id="PF00595">
    <property type="entry name" value="PDZ"/>
    <property type="match status" value="1"/>
</dbReference>
<dbReference type="InterPro" id="IPR011989">
    <property type="entry name" value="ARM-like"/>
</dbReference>
<organism evidence="3">
    <name type="scientific">Guillardia theta (strain CCMP2712)</name>
    <name type="common">Cryptophyte</name>
    <dbReference type="NCBI Taxonomy" id="905079"/>
    <lineage>
        <taxon>Eukaryota</taxon>
        <taxon>Cryptophyceae</taxon>
        <taxon>Pyrenomonadales</taxon>
        <taxon>Geminigeraceae</taxon>
        <taxon>Guillardia</taxon>
    </lineage>
</organism>
<feature type="domain" description="PDZ" evidence="2">
    <location>
        <begin position="48"/>
        <end position="138"/>
    </location>
</feature>
<gene>
    <name evidence="3" type="ORF">GUITHDRAFT_122911</name>
</gene>
<dbReference type="SMART" id="SM00228">
    <property type="entry name" value="PDZ"/>
    <property type="match status" value="1"/>
</dbReference>
<evidence type="ECO:0000313" key="3">
    <source>
        <dbReference type="EMBL" id="EKX30882.1"/>
    </source>
</evidence>
<evidence type="ECO:0000256" key="1">
    <source>
        <dbReference type="SAM" id="MobiDB-lite"/>
    </source>
</evidence>
<dbReference type="PaxDb" id="55529-EKX30882"/>
<dbReference type="GeneID" id="17287602"/>
<sequence>MESEEQQAASAPKEVPKKKEKVKPAGKAKADGKEEKKAKPAKKEKAPKVKKAKQEKPHPSSKAGPGFTVKLNDEDPPRVVIATVNKKGYAGMKLGLKEGDVIVRIDNLSTDGANMNVVKSKLIGKSGDSIRLGVERVNEVTKEKETVVLELILDFSPLVKSMKAGKLDQRGKSTALSLHMVDTQMKRELFYLAGAMQPLCKLLTDGKAAAQLDVAIRSLQNMMKVAMWDDLSVALTALGKPLVQLVERGGLAKRMMAMDLLVKIALFAPTHDALVASGLIEVICLQPKGVIPAVLPKETPKGWKAGKKPNGLEGKAAGVLSCLARMEDGTRRRINDVNNKGVHLLVRMMKRTREAAGKLNAIGPDAAANATDALQYMALNSSCRHDMHSLGALETLIDILNEFVEEAGQTEDEVHKELEKYASNNMRRLTAPEFESWYANSGRGDARKAKATFRTLDIRGEGTALFNDIVKFVLDPPPQAKFDLFAMMCIRNVAVEGALREKLISLGAVEAIAGRRLATKRKEKRAAAVLALLNLSFSRECHVSMQGCAVLLCCCGCAFLMIVLDVLLCVVAAASDAVCKQHRLLAVGIEDKLVSLLGNSEEGCATAMMMRQLASTKTMQKKLIAAGVMKPLIDMMKVME</sequence>
<dbReference type="SUPFAM" id="SSF50156">
    <property type="entry name" value="PDZ domain-like"/>
    <property type="match status" value="1"/>
</dbReference>
<proteinExistence type="predicted"/>